<evidence type="ECO:0000313" key="1">
    <source>
        <dbReference type="EMBL" id="SPS06254.1"/>
    </source>
</evidence>
<proteinExistence type="predicted"/>
<gene>
    <name evidence="1" type="ORF">NITFAB_1844</name>
</gene>
<name>A0A2X0REY0_9PROT</name>
<evidence type="ECO:0008006" key="2">
    <source>
        <dbReference type="Google" id="ProtNLM"/>
    </source>
</evidence>
<reference evidence="1" key="1">
    <citation type="submission" date="2018-05" db="EMBL/GenBank/DDBJ databases">
        <authorList>
            <person name="Lanie J.A."/>
            <person name="Ng W.-L."/>
            <person name="Kazmierczak K.M."/>
            <person name="Andrzejewski T.M."/>
            <person name="Davidsen T.M."/>
            <person name="Wayne K.J."/>
            <person name="Tettelin H."/>
            <person name="Glass J.I."/>
            <person name="Rusch D."/>
            <person name="Podicherti R."/>
            <person name="Tsui H.-C.T."/>
            <person name="Winkler M.E."/>
        </authorList>
    </citation>
    <scope>NUCLEOTIDE SEQUENCE</scope>
    <source>
        <strain evidence="1">KNB</strain>
    </source>
</reference>
<accession>A0A2X0REY0</accession>
<dbReference type="AlphaFoldDB" id="A0A2X0REY0"/>
<organism evidence="1">
    <name type="scientific">Candidatus Nitrotoga fabula</name>
    <dbReference type="NCBI Taxonomy" id="2182327"/>
    <lineage>
        <taxon>Bacteria</taxon>
        <taxon>Pseudomonadati</taxon>
        <taxon>Pseudomonadota</taxon>
        <taxon>Betaproteobacteria</taxon>
        <taxon>Nitrosomonadales</taxon>
        <taxon>Gallionellaceae</taxon>
        <taxon>Candidatus Nitrotoga</taxon>
    </lineage>
</organism>
<sequence>MRNPVNFARQEQTMIPDTARFQNSEPMIDSRQASSALKLPYYWFADHGMRTQYRIPHYQLGGMVRYRMSELTAWMASSGTLQG</sequence>
<protein>
    <recommendedName>
        <fullName evidence="2">Helix-turn-helix domain-containing protein</fullName>
    </recommendedName>
</protein>
<dbReference type="EMBL" id="LS423452">
    <property type="protein sequence ID" value="SPS06254.1"/>
    <property type="molecule type" value="Genomic_DNA"/>
</dbReference>